<keyword evidence="7" id="KW-0732">Signal</keyword>
<sequence length="1140" mass="126596">MSALLQFSFRFRTTRGFLSLIVLFITAFNSSAADDKGIETFLEFGAIKVDRYTPRQTGVIGEIRSIHTLPNGDIGVLTAEDFITFNGTHWDLVPELERPTRFFNNPDGSALVGHAAGISRIEVNEFGRNQFTLLTPAEFITHSLHSPRYVASARGHIFGNHGTHLIVIKPDGSFHFHELENWASSLFAIGDEIYTTGGRDTLLNRWDWDKEKLVNHDSVLSDSVYEWFNASNPRANGGVWMLTQKGDFVGFDGEKSWMWPGNEILHKLDTTITSFIESGPDQLVVGTSTKGIFFFNEDGSLKRSVSKDQGLDSMGVIGLGHDSQGGIWAATKRSLNRIPLNPATLLFDERHGISSTVDALALFNDDLYLATPIGIFKSDRGAENMESLFQRLYSINTASDLLVHQDRLFIAGEHVFAIDKEGNQIELQSEGGSCLWQPSHYPDALLMGNYQGVSISRFVDGEWSQFQKIDGVSKEVFSFSESENGTILGGNGDSTITRIHITDTSAYAELIEFEIPTQGIWTTGTTIEGKIYTNTTPALVWDDNSEKFVTEKSIEYFKGIGPYGFEHSFSDDDENSWVSINPRRGLAITRPNRKVVSEISSLNDALETRASSLVYDAEGRAWAGGDFGLILATNPHTEIKPAGTQPDIHRLTSLKDNVDLPNRAGSDGRLHLAPHQNSLRIEAYFNHFHSTSHNTFQIYIEGLDTEWGPFETFSFREVTNIVPGDYTIIINCLNADGQQSSFYLPISIAAPWHKKSWAYALFTLLGVLFVVFIVWGYNRNQIRRRKRLEQLVNERTQEVEDQNTMLARQAEALEKQNEELGEKTEELTATTETLTSTLHQLQETQDQLLETARTAGKAEIAINVLHNVGNVLNSLNVSLNLVGDKMEKSKIGNLTRVASLLESHKDDIDTFLTQDPKGKAVPNYLIHLADTLTNEVDSIQHELGVMGEDVHHIKNIIAAQQTHAKTQSLLEEIDLRELCENALSILGSEVTRSKIEIINDIPASLTIENDRHKLIDIILNLITNAQDAIRDEDPAIGTITFSAQYIDDSTLQLQVTDNGSGIEPDTLKKLFRHGFTTKVDGHGFGLHSCANTAQALGGNLEIKSAGKHQGATAILTLPRSQKGFNQNPDTKMATSEDIAN</sequence>
<evidence type="ECO:0000256" key="3">
    <source>
        <dbReference type="ARBA" id="ARBA00022553"/>
    </source>
</evidence>
<evidence type="ECO:0000256" key="6">
    <source>
        <dbReference type="SAM" id="Phobius"/>
    </source>
</evidence>
<gene>
    <name evidence="9" type="ORF">JIN87_05185</name>
</gene>
<dbReference type="Proteomes" id="UP000617628">
    <property type="component" value="Unassembled WGS sequence"/>
</dbReference>
<accession>A0A934RTT1</accession>
<feature type="coiled-coil region" evidence="4">
    <location>
        <begin position="796"/>
        <end position="833"/>
    </location>
</feature>
<dbReference type="SMART" id="SM00387">
    <property type="entry name" value="HATPase_c"/>
    <property type="match status" value="1"/>
</dbReference>
<evidence type="ECO:0000256" key="7">
    <source>
        <dbReference type="SAM" id="SignalP"/>
    </source>
</evidence>
<dbReference type="GO" id="GO:0000155">
    <property type="term" value="F:phosphorelay sensor kinase activity"/>
    <property type="evidence" value="ECO:0007669"/>
    <property type="project" value="TreeGrafter"/>
</dbReference>
<dbReference type="Pfam" id="PF02518">
    <property type="entry name" value="HATPase_c"/>
    <property type="match status" value="1"/>
</dbReference>
<feature type="compositionally biased region" description="Polar residues" evidence="5">
    <location>
        <begin position="1118"/>
        <end position="1133"/>
    </location>
</feature>
<dbReference type="AlphaFoldDB" id="A0A934RTT1"/>
<dbReference type="SUPFAM" id="SSF55874">
    <property type="entry name" value="ATPase domain of HSP90 chaperone/DNA topoisomerase II/histidine kinase"/>
    <property type="match status" value="1"/>
</dbReference>
<feature type="signal peptide" evidence="7">
    <location>
        <begin position="1"/>
        <end position="32"/>
    </location>
</feature>
<keyword evidence="3" id="KW-0597">Phosphoprotein</keyword>
<dbReference type="InterPro" id="IPR013783">
    <property type="entry name" value="Ig-like_fold"/>
</dbReference>
<evidence type="ECO:0000256" key="5">
    <source>
        <dbReference type="SAM" id="MobiDB-lite"/>
    </source>
</evidence>
<keyword evidence="6" id="KW-1133">Transmembrane helix</keyword>
<dbReference type="PRINTS" id="PR00344">
    <property type="entry name" value="BCTRLSENSOR"/>
</dbReference>
<dbReference type="InterPro" id="IPR015943">
    <property type="entry name" value="WD40/YVTN_repeat-like_dom_sf"/>
</dbReference>
<dbReference type="InterPro" id="IPR005467">
    <property type="entry name" value="His_kinase_dom"/>
</dbReference>
<proteinExistence type="predicted"/>
<keyword evidence="10" id="KW-1185">Reference proteome</keyword>
<dbReference type="PANTHER" id="PTHR43547">
    <property type="entry name" value="TWO-COMPONENT HISTIDINE KINASE"/>
    <property type="match status" value="1"/>
</dbReference>
<dbReference type="EC" id="2.7.13.3" evidence="2"/>
<dbReference type="Gene3D" id="2.60.40.10">
    <property type="entry name" value="Immunoglobulins"/>
    <property type="match status" value="1"/>
</dbReference>
<feature type="chain" id="PRO_5038033121" description="histidine kinase" evidence="7">
    <location>
        <begin position="33"/>
        <end position="1140"/>
    </location>
</feature>
<name>A0A934RTT1_9BACT</name>
<dbReference type="EMBL" id="JAENIL010000007">
    <property type="protein sequence ID" value="MBK1876251.1"/>
    <property type="molecule type" value="Genomic_DNA"/>
</dbReference>
<dbReference type="InterPro" id="IPR036890">
    <property type="entry name" value="HATPase_C_sf"/>
</dbReference>
<dbReference type="InterPro" id="IPR003594">
    <property type="entry name" value="HATPase_dom"/>
</dbReference>
<evidence type="ECO:0000256" key="2">
    <source>
        <dbReference type="ARBA" id="ARBA00012438"/>
    </source>
</evidence>
<evidence type="ECO:0000256" key="1">
    <source>
        <dbReference type="ARBA" id="ARBA00000085"/>
    </source>
</evidence>
<comment type="catalytic activity">
    <reaction evidence="1">
        <text>ATP + protein L-histidine = ADP + protein N-phospho-L-histidine.</text>
        <dbReference type="EC" id="2.7.13.3"/>
    </reaction>
</comment>
<dbReference type="RefSeq" id="WP_200354466.1">
    <property type="nucleotide sequence ID" value="NZ_JAENIL010000007.1"/>
</dbReference>
<feature type="transmembrane region" description="Helical" evidence="6">
    <location>
        <begin position="757"/>
        <end position="777"/>
    </location>
</feature>
<dbReference type="PANTHER" id="PTHR43547:SF2">
    <property type="entry name" value="HYBRID SIGNAL TRANSDUCTION HISTIDINE KINASE C"/>
    <property type="match status" value="1"/>
</dbReference>
<protein>
    <recommendedName>
        <fullName evidence="2">histidine kinase</fullName>
        <ecNumber evidence="2">2.7.13.3</ecNumber>
    </recommendedName>
</protein>
<evidence type="ECO:0000259" key="8">
    <source>
        <dbReference type="PROSITE" id="PS50109"/>
    </source>
</evidence>
<feature type="domain" description="Histidine kinase" evidence="8">
    <location>
        <begin position="927"/>
        <end position="1121"/>
    </location>
</feature>
<keyword evidence="6" id="KW-0812">Transmembrane</keyword>
<evidence type="ECO:0000313" key="9">
    <source>
        <dbReference type="EMBL" id="MBK1876251.1"/>
    </source>
</evidence>
<evidence type="ECO:0000256" key="4">
    <source>
        <dbReference type="SAM" id="Coils"/>
    </source>
</evidence>
<reference evidence="9" key="1">
    <citation type="submission" date="2021-01" db="EMBL/GenBank/DDBJ databases">
        <title>Modified the classification status of verrucomicrobia.</title>
        <authorList>
            <person name="Feng X."/>
        </authorList>
    </citation>
    <scope>NUCLEOTIDE SEQUENCE</scope>
    <source>
        <strain evidence="9">KCTC 13126</strain>
    </source>
</reference>
<dbReference type="InterPro" id="IPR004358">
    <property type="entry name" value="Sig_transdc_His_kin-like_C"/>
</dbReference>
<keyword evidence="4" id="KW-0175">Coiled coil</keyword>
<dbReference type="Gene3D" id="3.30.565.10">
    <property type="entry name" value="Histidine kinase-like ATPase, C-terminal domain"/>
    <property type="match status" value="1"/>
</dbReference>
<organism evidence="9 10">
    <name type="scientific">Pelagicoccus mobilis</name>
    <dbReference type="NCBI Taxonomy" id="415221"/>
    <lineage>
        <taxon>Bacteria</taxon>
        <taxon>Pseudomonadati</taxon>
        <taxon>Verrucomicrobiota</taxon>
        <taxon>Opitutia</taxon>
        <taxon>Puniceicoccales</taxon>
        <taxon>Pelagicoccaceae</taxon>
        <taxon>Pelagicoccus</taxon>
    </lineage>
</organism>
<evidence type="ECO:0000313" key="10">
    <source>
        <dbReference type="Proteomes" id="UP000617628"/>
    </source>
</evidence>
<dbReference type="Gene3D" id="2.130.10.10">
    <property type="entry name" value="YVTN repeat-like/Quinoprotein amine dehydrogenase"/>
    <property type="match status" value="1"/>
</dbReference>
<dbReference type="PROSITE" id="PS50109">
    <property type="entry name" value="HIS_KIN"/>
    <property type="match status" value="1"/>
</dbReference>
<keyword evidence="6" id="KW-0472">Membrane</keyword>
<feature type="region of interest" description="Disordered" evidence="5">
    <location>
        <begin position="1118"/>
        <end position="1140"/>
    </location>
</feature>
<comment type="caution">
    <text evidence="9">The sequence shown here is derived from an EMBL/GenBank/DDBJ whole genome shotgun (WGS) entry which is preliminary data.</text>
</comment>